<dbReference type="OrthoDB" id="5322475at2"/>
<dbReference type="GO" id="GO:0005886">
    <property type="term" value="C:plasma membrane"/>
    <property type="evidence" value="ECO:0007669"/>
    <property type="project" value="UniProtKB-SubCell"/>
</dbReference>
<dbReference type="PANTHER" id="PTHR30151">
    <property type="entry name" value="ALKANE SULFONATE ABC TRANSPORTER-RELATED, MEMBRANE SUBUNIT"/>
    <property type="match status" value="1"/>
</dbReference>
<dbReference type="Pfam" id="PF00528">
    <property type="entry name" value="BPD_transp_1"/>
    <property type="match status" value="1"/>
</dbReference>
<evidence type="ECO:0000313" key="10">
    <source>
        <dbReference type="Proteomes" id="UP000069632"/>
    </source>
</evidence>
<dbReference type="GO" id="GO:0055085">
    <property type="term" value="P:transmembrane transport"/>
    <property type="evidence" value="ECO:0007669"/>
    <property type="project" value="InterPro"/>
</dbReference>
<evidence type="ECO:0000256" key="7">
    <source>
        <dbReference type="RuleBase" id="RU363032"/>
    </source>
</evidence>
<feature type="transmembrane region" description="Helical" evidence="7">
    <location>
        <begin position="55"/>
        <end position="77"/>
    </location>
</feature>
<evidence type="ECO:0000256" key="2">
    <source>
        <dbReference type="ARBA" id="ARBA00022448"/>
    </source>
</evidence>
<feature type="transmembrane region" description="Helical" evidence="7">
    <location>
        <begin position="7"/>
        <end position="28"/>
    </location>
</feature>
<dbReference type="PANTHER" id="PTHR30151:SF0">
    <property type="entry name" value="ABC TRANSPORTER PERMEASE PROTEIN MJ0413-RELATED"/>
    <property type="match status" value="1"/>
</dbReference>
<dbReference type="Gene3D" id="1.10.3720.10">
    <property type="entry name" value="MetI-like"/>
    <property type="match status" value="1"/>
</dbReference>
<organism evidence="9 10">
    <name type="scientific">Campylobacter geochelonis</name>
    <dbReference type="NCBI Taxonomy" id="1780362"/>
    <lineage>
        <taxon>Bacteria</taxon>
        <taxon>Pseudomonadati</taxon>
        <taxon>Campylobacterota</taxon>
        <taxon>Epsilonproteobacteria</taxon>
        <taxon>Campylobacterales</taxon>
        <taxon>Campylobacteraceae</taxon>
        <taxon>Campylobacter</taxon>
    </lineage>
</organism>
<feature type="transmembrane region" description="Helical" evidence="7">
    <location>
        <begin position="117"/>
        <end position="136"/>
    </location>
</feature>
<dbReference type="PROSITE" id="PS50928">
    <property type="entry name" value="ABC_TM1"/>
    <property type="match status" value="1"/>
</dbReference>
<keyword evidence="3" id="KW-1003">Cell membrane</keyword>
<evidence type="ECO:0000313" key="9">
    <source>
        <dbReference type="EMBL" id="CZE49456.1"/>
    </source>
</evidence>
<keyword evidence="4 7" id="KW-0812">Transmembrane</keyword>
<evidence type="ECO:0000256" key="1">
    <source>
        <dbReference type="ARBA" id="ARBA00004651"/>
    </source>
</evidence>
<evidence type="ECO:0000256" key="4">
    <source>
        <dbReference type="ARBA" id="ARBA00022692"/>
    </source>
</evidence>
<gene>
    <name evidence="9" type="primary">cmpB</name>
    <name evidence="9" type="ORF">ERS672216_01922</name>
</gene>
<name>A0A128EL26_9BACT</name>
<dbReference type="InterPro" id="IPR035906">
    <property type="entry name" value="MetI-like_sf"/>
</dbReference>
<accession>A0A128EL26</accession>
<feature type="transmembrane region" description="Helical" evidence="7">
    <location>
        <begin position="212"/>
        <end position="234"/>
    </location>
</feature>
<feature type="domain" description="ABC transmembrane type-1" evidence="8">
    <location>
        <begin position="51"/>
        <end position="231"/>
    </location>
</feature>
<dbReference type="CDD" id="cd06261">
    <property type="entry name" value="TM_PBP2"/>
    <property type="match status" value="1"/>
</dbReference>
<dbReference type="AlphaFoldDB" id="A0A128EL26"/>
<evidence type="ECO:0000256" key="5">
    <source>
        <dbReference type="ARBA" id="ARBA00022989"/>
    </source>
</evidence>
<evidence type="ECO:0000256" key="3">
    <source>
        <dbReference type="ARBA" id="ARBA00022475"/>
    </source>
</evidence>
<keyword evidence="2 7" id="KW-0813">Transport</keyword>
<dbReference type="Proteomes" id="UP000069632">
    <property type="component" value="Unassembled WGS sequence"/>
</dbReference>
<reference evidence="9 10" key="1">
    <citation type="submission" date="2016-02" db="EMBL/GenBank/DDBJ databases">
        <authorList>
            <consortium name="Pathogen Informatics"/>
        </authorList>
    </citation>
    <scope>NUCLEOTIDE SEQUENCE [LARGE SCALE GENOMIC DNA]</scope>
    <source>
        <strain evidence="9 10">RC20</strain>
    </source>
</reference>
<dbReference type="EMBL" id="FIZP01000023">
    <property type="protein sequence ID" value="CZE49456.1"/>
    <property type="molecule type" value="Genomic_DNA"/>
</dbReference>
<protein>
    <submittedName>
        <fullName evidence="9">Taurine transport system permease TauC</fullName>
    </submittedName>
</protein>
<sequence length="244" mass="26633">MSRVYQILVLALFGAVWFVGSLLTNSLIPSPNDAILAFLEILSNGKLALGFLNSLYRYALGLVIGVVLGVTSGFLLGLNHTILKAFDPLINLLRPISPIAWMPIVVIIFGLGNKPSIFIIAYAVFFPIMLITIKAINDVSKDLIMMARNFGASRWQVLKGVIYPSSFFDIASGLKLVASLAWINLVVGEMAGAQTGLGYMIIDARNQLRTDIVIAVIITIGAVGYAINLVFLWFEKRIAKRFGL</sequence>
<keyword evidence="10" id="KW-1185">Reference proteome</keyword>
<evidence type="ECO:0000256" key="6">
    <source>
        <dbReference type="ARBA" id="ARBA00023136"/>
    </source>
</evidence>
<keyword evidence="5 7" id="KW-1133">Transmembrane helix</keyword>
<dbReference type="InterPro" id="IPR000515">
    <property type="entry name" value="MetI-like"/>
</dbReference>
<keyword evidence="6 7" id="KW-0472">Membrane</keyword>
<dbReference type="RefSeq" id="WP_075495439.1">
    <property type="nucleotide sequence ID" value="NZ_CP053844.1"/>
</dbReference>
<comment type="similarity">
    <text evidence="7">Belongs to the binding-protein-dependent transport system permease family.</text>
</comment>
<feature type="transmembrane region" description="Helical" evidence="7">
    <location>
        <begin position="89"/>
        <end position="111"/>
    </location>
</feature>
<comment type="subcellular location">
    <subcellularLocation>
        <location evidence="1 7">Cell membrane</location>
        <topology evidence="1 7">Multi-pass membrane protein</topology>
    </subcellularLocation>
</comment>
<dbReference type="SUPFAM" id="SSF161098">
    <property type="entry name" value="MetI-like"/>
    <property type="match status" value="1"/>
</dbReference>
<proteinExistence type="inferred from homology"/>
<evidence type="ECO:0000259" key="8">
    <source>
        <dbReference type="PROSITE" id="PS50928"/>
    </source>
</evidence>